<feature type="transmembrane region" description="Helical" evidence="1">
    <location>
        <begin position="81"/>
        <end position="102"/>
    </location>
</feature>
<proteinExistence type="predicted"/>
<feature type="transmembrane region" description="Helical" evidence="1">
    <location>
        <begin position="47"/>
        <end position="69"/>
    </location>
</feature>
<evidence type="ECO:0000313" key="3">
    <source>
        <dbReference type="Proteomes" id="UP000250200"/>
    </source>
</evidence>
<dbReference type="RefSeq" id="WP_000916631.1">
    <property type="nucleotide sequence ID" value="NZ_UAVB01000002.1"/>
</dbReference>
<evidence type="ECO:0000313" key="2">
    <source>
        <dbReference type="EMBL" id="SQA20052.1"/>
    </source>
</evidence>
<dbReference type="AlphaFoldDB" id="A0A7Z7KAC9"/>
<keyword evidence="1" id="KW-0812">Transmembrane</keyword>
<sequence>MLKNIISLLSNSITIGIMYYLGMIGILFSSLYHFFFDNIPSVYTASTISAIVSLILVAISVLIGIFSDINEKDKYFETETVTRVTGAFTLFVIVVIFLLIIIPK</sequence>
<accession>A0A7Z7KAC9</accession>
<feature type="transmembrane region" description="Helical" evidence="1">
    <location>
        <begin position="12"/>
        <end position="35"/>
    </location>
</feature>
<organism evidence="2 3">
    <name type="scientific">Streptococcus agalactiae</name>
    <dbReference type="NCBI Taxonomy" id="1311"/>
    <lineage>
        <taxon>Bacteria</taxon>
        <taxon>Bacillati</taxon>
        <taxon>Bacillota</taxon>
        <taxon>Bacilli</taxon>
        <taxon>Lactobacillales</taxon>
        <taxon>Streptococcaceae</taxon>
        <taxon>Streptococcus</taxon>
    </lineage>
</organism>
<reference evidence="2 3" key="1">
    <citation type="submission" date="2018-06" db="EMBL/GenBank/DDBJ databases">
        <authorList>
            <consortium name="Pathogen Informatics"/>
            <person name="Doyle S."/>
        </authorList>
    </citation>
    <scope>NUCLEOTIDE SEQUENCE [LARGE SCALE GENOMIC DNA]</scope>
    <source>
        <strain evidence="2 3">NCTC8181</strain>
    </source>
</reference>
<dbReference type="EMBL" id="UAVB01000002">
    <property type="protein sequence ID" value="SQA20052.1"/>
    <property type="molecule type" value="Genomic_DNA"/>
</dbReference>
<keyword evidence="1" id="KW-0472">Membrane</keyword>
<comment type="caution">
    <text evidence="2">The sequence shown here is derived from an EMBL/GenBank/DDBJ whole genome shotgun (WGS) entry which is preliminary data.</text>
</comment>
<gene>
    <name evidence="2" type="ORF">NCTC8181_02402</name>
</gene>
<protein>
    <submittedName>
        <fullName evidence="2">Uncharacterized protein</fullName>
    </submittedName>
</protein>
<dbReference type="Proteomes" id="UP000250200">
    <property type="component" value="Unassembled WGS sequence"/>
</dbReference>
<keyword evidence="1" id="KW-1133">Transmembrane helix</keyword>
<evidence type="ECO:0000256" key="1">
    <source>
        <dbReference type="SAM" id="Phobius"/>
    </source>
</evidence>
<name>A0A7Z7KAC9_STRAG</name>